<dbReference type="EMBL" id="LR877151">
    <property type="protein sequence ID" value="CAD2216646.1"/>
    <property type="molecule type" value="Genomic_DNA"/>
</dbReference>
<dbReference type="FunFam" id="3.30.70.141:FF:000004">
    <property type="entry name" value="Nucleoside diphosphate kinase 7"/>
    <property type="match status" value="1"/>
</dbReference>
<sequence length="340" mass="37164">MNSRPTSSTASRYSFIVEYFDPQASMVREYILLYYLTDNTIEMFDMKTKRAFLKKCSYPQLQLKEIYVGATINVYSRPLKVVDYGDEATRKHFSANSAEVMISISEGGFLSAGLILGSISSNNLLLKNVRMVVIPGDIASAIQTTTRCILLCVSGSNALEKVTDTLSKFSGVTSLVDPQVAQILTELVLGPSKTTAVMQNCAVCVVKPHAITSSQEGPILQQLIDEGFLITALGLYTLSPADAEDFLEVYEGVVPEYKKLVEQMSSGTCLAIEVCAENSVSALRAVCGPHDPQIGHALFPHTIRAKYGQDTVRNAVHCTDLEEDGPLESEFFFSLLQNKG</sequence>
<dbReference type="InterPro" id="IPR034907">
    <property type="entry name" value="NDK-like_dom"/>
</dbReference>
<dbReference type="VEuPathDB" id="TriTrypDB:ADEAN_000410800"/>
<dbReference type="PROSITE" id="PS51336">
    <property type="entry name" value="DM10"/>
    <property type="match status" value="1"/>
</dbReference>
<evidence type="ECO:0000313" key="8">
    <source>
        <dbReference type="EMBL" id="CAD2216646.1"/>
    </source>
</evidence>
<dbReference type="InterPro" id="IPR006602">
    <property type="entry name" value="DM10_dom"/>
</dbReference>
<evidence type="ECO:0000256" key="2">
    <source>
        <dbReference type="ARBA" id="ARBA00004245"/>
    </source>
</evidence>
<evidence type="ECO:0000256" key="4">
    <source>
        <dbReference type="ARBA" id="ARBA00023212"/>
    </source>
</evidence>
<gene>
    <name evidence="8" type="ORF">ADEAN_000410800</name>
</gene>
<dbReference type="PROSITE" id="PS51374">
    <property type="entry name" value="NDPK_LIKE"/>
    <property type="match status" value="1"/>
</dbReference>
<evidence type="ECO:0000256" key="6">
    <source>
        <dbReference type="PROSITE-ProRule" id="PRU00706"/>
    </source>
</evidence>
<dbReference type="Gene3D" id="3.30.70.141">
    <property type="entry name" value="Nucleoside diphosphate kinase-like domain"/>
    <property type="match status" value="1"/>
</dbReference>
<reference evidence="8 9" key="1">
    <citation type="submission" date="2020-08" db="EMBL/GenBank/DDBJ databases">
        <authorList>
            <person name="Newling K."/>
            <person name="Davey J."/>
            <person name="Forrester S."/>
        </authorList>
    </citation>
    <scope>NUCLEOTIDE SEQUENCE [LARGE SCALE GENOMIC DNA]</scope>
    <source>
        <strain evidence="9">Crithidia deanei Carvalho (ATCC PRA-265)</strain>
    </source>
</reference>
<dbReference type="OrthoDB" id="270127at2759"/>
<dbReference type="Pfam" id="PF00334">
    <property type="entry name" value="NDK"/>
    <property type="match status" value="1"/>
</dbReference>
<comment type="similarity">
    <text evidence="6">Belongs to the NDK family.</text>
</comment>
<dbReference type="GO" id="GO:0005879">
    <property type="term" value="C:axonemal microtubule"/>
    <property type="evidence" value="ECO:0007669"/>
    <property type="project" value="TreeGrafter"/>
</dbReference>
<dbReference type="PANTHER" id="PTHR43109">
    <property type="entry name" value="NUCLEOSIDE DIPHOSPHATE KINASE 7"/>
    <property type="match status" value="1"/>
</dbReference>
<keyword evidence="8" id="KW-0418">Kinase</keyword>
<dbReference type="Proteomes" id="UP000515908">
    <property type="component" value="Chromosome 07"/>
</dbReference>
<dbReference type="InterPro" id="IPR036850">
    <property type="entry name" value="NDK-like_dom_sf"/>
</dbReference>
<keyword evidence="9" id="KW-1185">Reference proteome</keyword>
<dbReference type="AlphaFoldDB" id="S9WXJ3"/>
<keyword evidence="5" id="KW-0966">Cell projection</keyword>
<comment type="subcellular location">
    <subcellularLocation>
        <location evidence="1">Cell projection</location>
        <location evidence="1">Cilium</location>
    </subcellularLocation>
    <subcellularLocation>
        <location evidence="2">Cytoplasm</location>
        <location evidence="2">Cytoskeleton</location>
    </subcellularLocation>
</comment>
<keyword evidence="4" id="KW-0206">Cytoskeleton</keyword>
<dbReference type="SMART" id="SM00562">
    <property type="entry name" value="NDK"/>
    <property type="match status" value="1"/>
</dbReference>
<proteinExistence type="inferred from homology"/>
<name>S9WXJ3_9TRYP</name>
<evidence type="ECO:0000259" key="7">
    <source>
        <dbReference type="PROSITE" id="PS51336"/>
    </source>
</evidence>
<dbReference type="Gene3D" id="2.30.29.170">
    <property type="match status" value="1"/>
</dbReference>
<dbReference type="Pfam" id="PF25364">
    <property type="entry name" value="PH_NDK7_N"/>
    <property type="match status" value="1"/>
</dbReference>
<dbReference type="InterPro" id="IPR037993">
    <property type="entry name" value="NDPk7B"/>
</dbReference>
<dbReference type="InterPro" id="IPR057579">
    <property type="entry name" value="DM10_NDK7"/>
</dbReference>
<evidence type="ECO:0000256" key="5">
    <source>
        <dbReference type="ARBA" id="ARBA00023273"/>
    </source>
</evidence>
<evidence type="ECO:0000313" key="9">
    <source>
        <dbReference type="Proteomes" id="UP000515908"/>
    </source>
</evidence>
<accession>S9WXJ3</accession>
<feature type="domain" description="DM10" evidence="7">
    <location>
        <begin position="9"/>
        <end position="97"/>
    </location>
</feature>
<dbReference type="CDD" id="cd04412">
    <property type="entry name" value="NDPk7B"/>
    <property type="match status" value="1"/>
</dbReference>
<keyword evidence="8" id="KW-0808">Transferase</keyword>
<organism evidence="8 9">
    <name type="scientific">Angomonas deanei</name>
    <dbReference type="NCBI Taxonomy" id="59799"/>
    <lineage>
        <taxon>Eukaryota</taxon>
        <taxon>Discoba</taxon>
        <taxon>Euglenozoa</taxon>
        <taxon>Kinetoplastea</taxon>
        <taxon>Metakinetoplastina</taxon>
        <taxon>Trypanosomatida</taxon>
        <taxon>Trypanosomatidae</taxon>
        <taxon>Strigomonadinae</taxon>
        <taxon>Angomonas</taxon>
    </lineage>
</organism>
<protein>
    <submittedName>
        <fullName evidence="8">DUF1126 PH-like domain/Nucleoside diphosphate kinase, putative</fullName>
    </submittedName>
</protein>
<evidence type="ECO:0000256" key="1">
    <source>
        <dbReference type="ARBA" id="ARBA00004138"/>
    </source>
</evidence>
<dbReference type="SMART" id="SM00676">
    <property type="entry name" value="DM10"/>
    <property type="match status" value="1"/>
</dbReference>
<dbReference type="GO" id="GO:0016301">
    <property type="term" value="F:kinase activity"/>
    <property type="evidence" value="ECO:0007669"/>
    <property type="project" value="UniProtKB-KW"/>
</dbReference>
<comment type="caution">
    <text evidence="6">Lacks conserved residue(s) required for the propagation of feature annotation.</text>
</comment>
<keyword evidence="3" id="KW-0963">Cytoplasm</keyword>
<dbReference type="SUPFAM" id="SSF54919">
    <property type="entry name" value="Nucleoside diphosphate kinase, NDK"/>
    <property type="match status" value="1"/>
</dbReference>
<evidence type="ECO:0000256" key="3">
    <source>
        <dbReference type="ARBA" id="ARBA00022490"/>
    </source>
</evidence>
<dbReference type="PANTHER" id="PTHR43109:SF1">
    <property type="entry name" value="NUCLEOSIDE DIPHOSPHATE KINASE-LIKE DOMAIN-CONTAINING PROTEIN"/>
    <property type="match status" value="1"/>
</dbReference>